<sequence length="94" mass="10299">MGRERHLTEEIVIKPEENKTSELYTATPPAVANEEVSQSGHSTIGPQSVKTSVLAQANTFKNRPTDPENAINTVEHRTSGPMRSHFLSAVLTET</sequence>
<feature type="compositionally biased region" description="Basic and acidic residues" evidence="1">
    <location>
        <begin position="1"/>
        <end position="20"/>
    </location>
</feature>
<gene>
    <name evidence="2" type="ORF">Pan265_14100</name>
</gene>
<dbReference type="AlphaFoldDB" id="A0A518BX53"/>
<feature type="compositionally biased region" description="Polar residues" evidence="1">
    <location>
        <begin position="35"/>
        <end position="62"/>
    </location>
</feature>
<evidence type="ECO:0000313" key="2">
    <source>
        <dbReference type="EMBL" id="QDU71560.1"/>
    </source>
</evidence>
<dbReference type="KEGG" id="mcad:Pan265_14100"/>
<protein>
    <submittedName>
        <fullName evidence="2">Uncharacterized protein</fullName>
    </submittedName>
</protein>
<proteinExistence type="predicted"/>
<evidence type="ECO:0000256" key="1">
    <source>
        <dbReference type="SAM" id="MobiDB-lite"/>
    </source>
</evidence>
<name>A0A518BX53_9BACT</name>
<dbReference type="EMBL" id="CP036280">
    <property type="protein sequence ID" value="QDU71560.1"/>
    <property type="molecule type" value="Genomic_DNA"/>
</dbReference>
<reference evidence="2 3" key="1">
    <citation type="submission" date="2019-02" db="EMBL/GenBank/DDBJ databases">
        <title>Deep-cultivation of Planctomycetes and their phenomic and genomic characterization uncovers novel biology.</title>
        <authorList>
            <person name="Wiegand S."/>
            <person name="Jogler M."/>
            <person name="Boedeker C."/>
            <person name="Pinto D."/>
            <person name="Vollmers J."/>
            <person name="Rivas-Marin E."/>
            <person name="Kohn T."/>
            <person name="Peeters S.H."/>
            <person name="Heuer A."/>
            <person name="Rast P."/>
            <person name="Oberbeckmann S."/>
            <person name="Bunk B."/>
            <person name="Jeske O."/>
            <person name="Meyerdierks A."/>
            <person name="Storesund J.E."/>
            <person name="Kallscheuer N."/>
            <person name="Luecker S."/>
            <person name="Lage O.M."/>
            <person name="Pohl T."/>
            <person name="Merkel B.J."/>
            <person name="Hornburger P."/>
            <person name="Mueller R.-W."/>
            <person name="Bruemmer F."/>
            <person name="Labrenz M."/>
            <person name="Spormann A.M."/>
            <person name="Op den Camp H."/>
            <person name="Overmann J."/>
            <person name="Amann R."/>
            <person name="Jetten M.S.M."/>
            <person name="Mascher T."/>
            <person name="Medema M.H."/>
            <person name="Devos D.P."/>
            <person name="Kaster A.-K."/>
            <person name="Ovreas L."/>
            <person name="Rohde M."/>
            <person name="Galperin M.Y."/>
            <person name="Jogler C."/>
        </authorList>
    </citation>
    <scope>NUCLEOTIDE SEQUENCE [LARGE SCALE GENOMIC DNA]</scope>
    <source>
        <strain evidence="2 3">Pan265</strain>
    </source>
</reference>
<keyword evidence="3" id="KW-1185">Reference proteome</keyword>
<accession>A0A518BX53</accession>
<organism evidence="2 3">
    <name type="scientific">Mucisphaera calidilacus</name>
    <dbReference type="NCBI Taxonomy" id="2527982"/>
    <lineage>
        <taxon>Bacteria</taxon>
        <taxon>Pseudomonadati</taxon>
        <taxon>Planctomycetota</taxon>
        <taxon>Phycisphaerae</taxon>
        <taxon>Phycisphaerales</taxon>
        <taxon>Phycisphaeraceae</taxon>
        <taxon>Mucisphaera</taxon>
    </lineage>
</organism>
<dbReference type="Proteomes" id="UP000320386">
    <property type="component" value="Chromosome"/>
</dbReference>
<evidence type="ECO:0000313" key="3">
    <source>
        <dbReference type="Proteomes" id="UP000320386"/>
    </source>
</evidence>
<feature type="region of interest" description="Disordered" evidence="1">
    <location>
        <begin position="1"/>
        <end position="94"/>
    </location>
</feature>
<dbReference type="RefSeq" id="WP_145445698.1">
    <property type="nucleotide sequence ID" value="NZ_CP036280.1"/>
</dbReference>